<evidence type="ECO:0000313" key="3">
    <source>
        <dbReference type="Proteomes" id="UP000644610"/>
    </source>
</evidence>
<evidence type="ECO:0000256" key="1">
    <source>
        <dbReference type="SAM" id="Coils"/>
    </source>
</evidence>
<comment type="caution">
    <text evidence="2">The sequence shown here is derived from an EMBL/GenBank/DDBJ whole genome shotgun (WGS) entry which is preliminary data.</text>
</comment>
<protein>
    <submittedName>
        <fullName evidence="2">Uncharacterized protein</fullName>
    </submittedName>
</protein>
<keyword evidence="3" id="KW-1185">Reference proteome</keyword>
<evidence type="ECO:0000313" key="2">
    <source>
        <dbReference type="EMBL" id="GII46877.1"/>
    </source>
</evidence>
<dbReference type="EMBL" id="BOOQ01000021">
    <property type="protein sequence ID" value="GII46877.1"/>
    <property type="molecule type" value="Genomic_DNA"/>
</dbReference>
<keyword evidence="1" id="KW-0175">Coiled coil</keyword>
<accession>A0A8J3UKX9</accession>
<dbReference type="RefSeq" id="WP_203974968.1">
    <property type="nucleotide sequence ID" value="NZ_BAAAKY010000014.1"/>
</dbReference>
<dbReference type="Proteomes" id="UP000644610">
    <property type="component" value="Unassembled WGS sequence"/>
</dbReference>
<name>A0A8J3UKX9_9ACTN</name>
<sequence length="1040" mass="111186">MQRTVSDPSQAVRSPTALLSLQRTSGNLSVAHLVVQRNTYTSDKVKTLLTETAADDVPGAITSDHGAWLGQASDDERIALLNACTGGSSKQAEQAIDLIWHRTQNWRALAAANPGVWQRSVKALPSDGSFFRNLEDAFLEDTEQVARGYLTMNEQYCDSSLTSMAYDRNGKPIIGPPTAEQAKARENPVDQQAAKDLVVLQEKLSEARKIELGTRPVVTGSAESPSTEWVPVYFNPDAAPADYSKSPSAPPYEELKKAYDFGVEAIGDLLSLHPRLYILVRDKIEDTSKTARVSSDTSAGRQDTLTLIATELAATIASIGTTRPMLGKVVAKELTPIHRQLRQGTATSPARPGRNWSNDPVWKPVADMYAERSGDPPWWVKLGLTALEMGVYVIAGLATGGIGFAAAMAIKGAGEAALAAGKAGILTAASRASVSDDTKLADSRKAEEAQSEVKMALAFAALDAVMIGVEVRSLLIAGKVATAEGAQAIKAIEMSGEVLTMERKLLGRVPLAEAEETTALARTKADEVRKLAGEARAAAAKSGGKDAQLEARARMAEAAAERADKAANRVKDLKDKIAISEQAKSAVPKEELGEAFSIGLEGGGELIVTKTGKLFVCQSPCMALTERYAAVISRNRELTQRAVAVRMAEQDAEKLLPGMKAPSAKAVQARLGALAQTFQRDCVLFQRAEEIAGWLHTAESTYPGLKGANLDAAAVVRVLKKGPGVEAAKGQLLEEIAAVQVKSMLATSEGRAKLAGQFAGEALEFIPGHRLRDAQGRQLTDGIIGFWEGPKFRIVTVIESKAGRWSAEGLRYGKQDLQAILTARSRVIRKAFAQNPDAVPNIRALSLDDFIQLYDPEIKAALRRVESEDDWKREALEEVKKRAAAEVRAAGNAREAARIQGMGLKEFSAKFPEKAALADDLVPLPEAGQFALDLERAEQIGGQILDAGNLPQIAEDGKLGKGWAGAQVPSGTWKPTEFVGNRGSVRMQGFVPADANAGQIAANMQSTQGLQGDVAKSGLSTTEFHDIADEIVKRGKNQSK</sequence>
<dbReference type="AlphaFoldDB" id="A0A8J3UKX9"/>
<organism evidence="2 3">
    <name type="scientific">Planotetraspora silvatica</name>
    <dbReference type="NCBI Taxonomy" id="234614"/>
    <lineage>
        <taxon>Bacteria</taxon>
        <taxon>Bacillati</taxon>
        <taxon>Actinomycetota</taxon>
        <taxon>Actinomycetes</taxon>
        <taxon>Streptosporangiales</taxon>
        <taxon>Streptosporangiaceae</taxon>
        <taxon>Planotetraspora</taxon>
    </lineage>
</organism>
<reference evidence="2" key="1">
    <citation type="submission" date="2021-01" db="EMBL/GenBank/DDBJ databases">
        <title>Whole genome shotgun sequence of Planotetraspora silvatica NBRC 100141.</title>
        <authorList>
            <person name="Komaki H."/>
            <person name="Tamura T."/>
        </authorList>
    </citation>
    <scope>NUCLEOTIDE SEQUENCE</scope>
    <source>
        <strain evidence="2">NBRC 100141</strain>
    </source>
</reference>
<gene>
    <name evidence="2" type="ORF">Psi02_33010</name>
</gene>
<feature type="coiled-coil region" evidence="1">
    <location>
        <begin position="556"/>
        <end position="583"/>
    </location>
</feature>
<proteinExistence type="predicted"/>